<dbReference type="HOGENOM" id="CLU_2220240_0_0_11"/>
<protein>
    <submittedName>
        <fullName evidence="1">Uncharacterized protein</fullName>
    </submittedName>
</protein>
<reference evidence="1 2" key="1">
    <citation type="journal article" date="2009" name="Nat. Genet.">
        <title>Comparative genomic and phylogeographic analysis of Mycobacterium leprae.</title>
        <authorList>
            <person name="Monot M."/>
            <person name="Honore N."/>
            <person name="Garnier T."/>
            <person name="Zidane N."/>
            <person name="Sherafi D."/>
            <person name="Paniz-Mondolfi A."/>
            <person name="Matsuoka M."/>
            <person name="Taylor G.M."/>
            <person name="Donoghue H.D."/>
            <person name="Bouwman A."/>
            <person name="Mays S."/>
            <person name="Watson C."/>
            <person name="Lockwood D."/>
            <person name="Khamispour A."/>
            <person name="Dowlati Y."/>
            <person name="Jianping S."/>
            <person name="Rea T.H."/>
            <person name="Vera-Cabrera L."/>
            <person name="Stefani M.M."/>
            <person name="Banu S."/>
            <person name="Macdonald M."/>
            <person name="Sapkota B.R."/>
            <person name="Spencer J.S."/>
            <person name="Thomas J."/>
            <person name="Harshman K."/>
            <person name="Singh P."/>
            <person name="Busso P."/>
            <person name="Gattiker A."/>
            <person name="Rougemont J."/>
            <person name="Brennan P.J."/>
            <person name="Cole S.T."/>
        </authorList>
    </citation>
    <scope>NUCLEOTIDE SEQUENCE [LARGE SCALE GENOMIC DNA]</scope>
    <source>
        <strain evidence="2">Br4923</strain>
    </source>
</reference>
<sequence>MTSYIIHTSIPHPEAGLLLTYWYGLIRTNTVVEFGTSFSSHAIHLAAVIRPHNDSGDWSVPAELSATKSAGAKQMFNTNGLNYLITVLKERYASNLVKIHRSVEFV</sequence>
<dbReference type="EMBL" id="FM211192">
    <property type="protein sequence ID" value="CAR72769.1"/>
    <property type="molecule type" value="Genomic_DNA"/>
</dbReference>
<name>A0A0H3MSI9_MYCLB</name>
<dbReference type="AlphaFoldDB" id="A0A0H3MSI9"/>
<proteinExistence type="predicted"/>
<gene>
    <name evidence="1" type="ordered locus">MLBr02669</name>
</gene>
<accession>A0A0H3MSI9</accession>
<dbReference type="Proteomes" id="UP000006900">
    <property type="component" value="Chromosome"/>
</dbReference>
<evidence type="ECO:0000313" key="2">
    <source>
        <dbReference type="Proteomes" id="UP000006900"/>
    </source>
</evidence>
<organism evidence="1 2">
    <name type="scientific">Mycobacterium leprae (strain Br4923)</name>
    <dbReference type="NCBI Taxonomy" id="561304"/>
    <lineage>
        <taxon>Bacteria</taxon>
        <taxon>Bacillati</taxon>
        <taxon>Actinomycetota</taxon>
        <taxon>Actinomycetes</taxon>
        <taxon>Mycobacteriales</taxon>
        <taxon>Mycobacteriaceae</taxon>
        <taxon>Mycobacterium</taxon>
    </lineage>
</organism>
<evidence type="ECO:0000313" key="1">
    <source>
        <dbReference type="EMBL" id="CAR72769.1"/>
    </source>
</evidence>
<dbReference type="KEGG" id="mlb:MLBr02669"/>